<dbReference type="InParanoid" id="A8N7R2"/>
<dbReference type="KEGG" id="cci:CC1G_02319"/>
<protein>
    <recommendedName>
        <fullName evidence="3">F-box domain-containing protein</fullName>
    </recommendedName>
</protein>
<dbReference type="AlphaFoldDB" id="A8N7R2"/>
<reference evidence="1 2" key="1">
    <citation type="journal article" date="2010" name="Proc. Natl. Acad. Sci. U.S.A.">
        <title>Insights into evolution of multicellular fungi from the assembled chromosomes of the mushroom Coprinopsis cinerea (Coprinus cinereus).</title>
        <authorList>
            <person name="Stajich J.E."/>
            <person name="Wilke S.K."/>
            <person name="Ahren D."/>
            <person name="Au C.H."/>
            <person name="Birren B.W."/>
            <person name="Borodovsky M."/>
            <person name="Burns C."/>
            <person name="Canback B."/>
            <person name="Casselton L.A."/>
            <person name="Cheng C.K."/>
            <person name="Deng J."/>
            <person name="Dietrich F.S."/>
            <person name="Fargo D.C."/>
            <person name="Farman M.L."/>
            <person name="Gathman A.C."/>
            <person name="Goldberg J."/>
            <person name="Guigo R."/>
            <person name="Hoegger P.J."/>
            <person name="Hooker J.B."/>
            <person name="Huggins A."/>
            <person name="James T.Y."/>
            <person name="Kamada T."/>
            <person name="Kilaru S."/>
            <person name="Kodira C."/>
            <person name="Kues U."/>
            <person name="Kupfer D."/>
            <person name="Kwan H.S."/>
            <person name="Lomsadze A."/>
            <person name="Li W."/>
            <person name="Lilly W.W."/>
            <person name="Ma L.J."/>
            <person name="Mackey A.J."/>
            <person name="Manning G."/>
            <person name="Martin F."/>
            <person name="Muraguchi H."/>
            <person name="Natvig D.O."/>
            <person name="Palmerini H."/>
            <person name="Ramesh M.A."/>
            <person name="Rehmeyer C.J."/>
            <person name="Roe B.A."/>
            <person name="Shenoy N."/>
            <person name="Stanke M."/>
            <person name="Ter-Hovhannisyan V."/>
            <person name="Tunlid A."/>
            <person name="Velagapudi R."/>
            <person name="Vision T.J."/>
            <person name="Zeng Q."/>
            <person name="Zolan M.E."/>
            <person name="Pukkila P.J."/>
        </authorList>
    </citation>
    <scope>NUCLEOTIDE SEQUENCE [LARGE SCALE GENOMIC DNA]</scope>
    <source>
        <strain evidence="2">Okayama-7 / 130 / ATCC MYA-4618 / FGSC 9003</strain>
    </source>
</reference>
<dbReference type="RefSeq" id="XP_001830868.1">
    <property type="nucleotide sequence ID" value="XM_001830816.1"/>
</dbReference>
<proteinExistence type="predicted"/>
<dbReference type="OrthoDB" id="2912498at2759"/>
<sequence>MAYTLLPTELWLEVLEDLAPATPWTPADYALSECSLLPIFKLYHRRLQHLASIRSVCQQWDAILCDLIYNHVVLPSHPLSIARETIGILRHHVDRIRAITICDLSYGDRPITEEERGVSAALVNRHLQKYLGNAHTRIHIERLVLEGGEVYMKRNWGPKTIPNAPATVKHLVLSFLQAIPVSLALVHLGQSLETLELHEWSYYDSDTPPTFHLPKQFQCLQKLVLQNCCIAKCDAFKLFERIGALTYCPKHKKRIHQSQLRDFRVKGGTSLDPNRIVTMLRTNSIGKGLTILHIHFHHGRMYLAPETAATISHSAAATAIAKECQSLIDFRYAGSIEKAFFKHLSKSLKILALAVWPPSIRPHESILWWQSLDLGYFTPDKIGDVVSLSENRYHLERLIILVQCLVGEDTPPDSFIKAVYEALEALGIPFEVELLNAASRPTT</sequence>
<dbReference type="Proteomes" id="UP000001861">
    <property type="component" value="Unassembled WGS sequence"/>
</dbReference>
<dbReference type="EMBL" id="AACS02000003">
    <property type="protein sequence ID" value="EAU90932.1"/>
    <property type="molecule type" value="Genomic_DNA"/>
</dbReference>
<dbReference type="GeneID" id="6007318"/>
<gene>
    <name evidence="1" type="ORF">CC1G_02319</name>
</gene>
<dbReference type="VEuPathDB" id="FungiDB:CC1G_02319"/>
<evidence type="ECO:0000313" key="2">
    <source>
        <dbReference type="Proteomes" id="UP000001861"/>
    </source>
</evidence>
<name>A8N7R2_COPC7</name>
<comment type="caution">
    <text evidence="1">The sequence shown here is derived from an EMBL/GenBank/DDBJ whole genome shotgun (WGS) entry which is preliminary data.</text>
</comment>
<evidence type="ECO:0000313" key="1">
    <source>
        <dbReference type="EMBL" id="EAU90932.1"/>
    </source>
</evidence>
<accession>A8N7R2</accession>
<keyword evidence="2" id="KW-1185">Reference proteome</keyword>
<organism evidence="1 2">
    <name type="scientific">Coprinopsis cinerea (strain Okayama-7 / 130 / ATCC MYA-4618 / FGSC 9003)</name>
    <name type="common">Inky cap fungus</name>
    <name type="synonym">Hormographiella aspergillata</name>
    <dbReference type="NCBI Taxonomy" id="240176"/>
    <lineage>
        <taxon>Eukaryota</taxon>
        <taxon>Fungi</taxon>
        <taxon>Dikarya</taxon>
        <taxon>Basidiomycota</taxon>
        <taxon>Agaricomycotina</taxon>
        <taxon>Agaricomycetes</taxon>
        <taxon>Agaricomycetidae</taxon>
        <taxon>Agaricales</taxon>
        <taxon>Agaricineae</taxon>
        <taxon>Psathyrellaceae</taxon>
        <taxon>Coprinopsis</taxon>
    </lineage>
</organism>
<evidence type="ECO:0008006" key="3">
    <source>
        <dbReference type="Google" id="ProtNLM"/>
    </source>
</evidence>